<feature type="transmembrane region" description="Helical" evidence="1">
    <location>
        <begin position="96"/>
        <end position="115"/>
    </location>
</feature>
<evidence type="ECO:0000256" key="1">
    <source>
        <dbReference type="SAM" id="Phobius"/>
    </source>
</evidence>
<proteinExistence type="predicted"/>
<dbReference type="EMBL" id="JAEUGD010000066">
    <property type="protein sequence ID" value="MBL6449387.1"/>
    <property type="molecule type" value="Genomic_DNA"/>
</dbReference>
<gene>
    <name evidence="2" type="ORF">JMN32_23955</name>
</gene>
<accession>A0A937KE59</accession>
<feature type="transmembrane region" description="Helical" evidence="1">
    <location>
        <begin position="127"/>
        <end position="144"/>
    </location>
</feature>
<evidence type="ECO:0000313" key="2">
    <source>
        <dbReference type="EMBL" id="MBL6449387.1"/>
    </source>
</evidence>
<keyword evidence="3" id="KW-1185">Reference proteome</keyword>
<keyword evidence="1" id="KW-1133">Transmembrane helix</keyword>
<evidence type="ECO:0000313" key="3">
    <source>
        <dbReference type="Proteomes" id="UP000614216"/>
    </source>
</evidence>
<organism evidence="2 3">
    <name type="scientific">Fulvivirga marina</name>
    <dbReference type="NCBI Taxonomy" id="2494733"/>
    <lineage>
        <taxon>Bacteria</taxon>
        <taxon>Pseudomonadati</taxon>
        <taxon>Bacteroidota</taxon>
        <taxon>Cytophagia</taxon>
        <taxon>Cytophagales</taxon>
        <taxon>Fulvivirgaceae</taxon>
        <taxon>Fulvivirga</taxon>
    </lineage>
</organism>
<feature type="transmembrane region" description="Helical" evidence="1">
    <location>
        <begin position="65"/>
        <end position="84"/>
    </location>
</feature>
<dbReference type="Proteomes" id="UP000614216">
    <property type="component" value="Unassembled WGS sequence"/>
</dbReference>
<dbReference type="AlphaFoldDB" id="A0A937KE59"/>
<reference evidence="2" key="1">
    <citation type="submission" date="2021-01" db="EMBL/GenBank/DDBJ databases">
        <title>Fulvivirga kasyanovii gen. nov., sp nov., a novel member of the phylum Bacteroidetes isolated from seawater in a mussel farm.</title>
        <authorList>
            <person name="Zhao L.-H."/>
            <person name="Wang Z.-J."/>
        </authorList>
    </citation>
    <scope>NUCLEOTIDE SEQUENCE</scope>
    <source>
        <strain evidence="2">29W222</strain>
    </source>
</reference>
<dbReference type="RefSeq" id="WP_202858913.1">
    <property type="nucleotide sequence ID" value="NZ_JAEUGD010000066.1"/>
</dbReference>
<protein>
    <submittedName>
        <fullName evidence="2">Uncharacterized protein</fullName>
    </submittedName>
</protein>
<feature type="transmembrane region" description="Helical" evidence="1">
    <location>
        <begin position="194"/>
        <end position="213"/>
    </location>
</feature>
<comment type="caution">
    <text evidence="2">The sequence shown here is derived from an EMBL/GenBank/DDBJ whole genome shotgun (WGS) entry which is preliminary data.</text>
</comment>
<keyword evidence="1" id="KW-0472">Membrane</keyword>
<sequence length="222" mass="24963">MVVTGFYLLSLGMSFSPFYILRRSDERKRLIRNYVLGFLTWLIYLLALSNTGVLSDFSLPPRVPLLIIIPSIIISVFFSGSSLFKEAMARVPVTFVVYIQTFRILVEGLIYGAFLNGVFPKSVTFEGTNFDILVGVSALLVGFLGQRNILGRKGLLIWNILSVCILILTGYSFISTYYFSDLADTFQALQFVQVPYLLLPGVLLPVAIFYHTVSIRQLMSKN</sequence>
<feature type="transmembrane region" description="Helical" evidence="1">
    <location>
        <begin position="6"/>
        <end position="22"/>
    </location>
</feature>
<feature type="transmembrane region" description="Helical" evidence="1">
    <location>
        <begin position="34"/>
        <end position="53"/>
    </location>
</feature>
<feature type="transmembrane region" description="Helical" evidence="1">
    <location>
        <begin position="156"/>
        <end position="174"/>
    </location>
</feature>
<name>A0A937KE59_9BACT</name>
<keyword evidence="1" id="KW-0812">Transmembrane</keyword>